<dbReference type="AlphaFoldDB" id="A0A7S0ZF64"/>
<reference evidence="2" key="1">
    <citation type="submission" date="2021-01" db="EMBL/GenBank/DDBJ databases">
        <authorList>
            <person name="Corre E."/>
            <person name="Pelletier E."/>
            <person name="Niang G."/>
            <person name="Scheremetjew M."/>
            <person name="Finn R."/>
            <person name="Kale V."/>
            <person name="Holt S."/>
            <person name="Cochrane G."/>
            <person name="Meng A."/>
            <person name="Brown T."/>
            <person name="Cohen L."/>
        </authorList>
    </citation>
    <scope>NUCLEOTIDE SEQUENCE</scope>
    <source>
        <strain evidence="2">CCMP3278</strain>
    </source>
</reference>
<evidence type="ECO:0000256" key="1">
    <source>
        <dbReference type="ARBA" id="ARBA00023284"/>
    </source>
</evidence>
<sequence>MECSYVSSSYNVVVGSIGIQSWNKVQVKSSKPGPSRKVHVRSNYRAVPAMCDKKTEPSSKQSEVPSPRKGRVQIEYCVGCKWMLRSAWIAQELLQTFESELSEVALCPSSVSGTFQIHAQDEIIWERQRDGGFPDIKILKQRVRDVISPTLNLGHSDCK</sequence>
<name>A0A7S0ZF64_9RHOD</name>
<dbReference type="PANTHER" id="PTHR36417:SF2">
    <property type="entry name" value="SELENOPROTEIN DOMAIN PROTEIN (AFU_ORTHOLOGUE AFUA_1G05220)"/>
    <property type="match status" value="1"/>
</dbReference>
<dbReference type="Gene3D" id="3.40.30.10">
    <property type="entry name" value="Glutaredoxin"/>
    <property type="match status" value="1"/>
</dbReference>
<evidence type="ECO:0008006" key="3">
    <source>
        <dbReference type="Google" id="ProtNLM"/>
    </source>
</evidence>
<evidence type="ECO:0000313" key="2">
    <source>
        <dbReference type="EMBL" id="CAD8819862.1"/>
    </source>
</evidence>
<accession>A0A7S0ZF64</accession>
<proteinExistence type="predicted"/>
<dbReference type="Pfam" id="PF10262">
    <property type="entry name" value="Rdx"/>
    <property type="match status" value="1"/>
</dbReference>
<dbReference type="PANTHER" id="PTHR36417">
    <property type="entry name" value="SELENOPROTEIN DOMAIN PROTEIN (AFU_ORTHOLOGUE AFUA_1G05220)"/>
    <property type="match status" value="1"/>
</dbReference>
<keyword evidence="1" id="KW-0676">Redox-active center</keyword>
<dbReference type="InterPro" id="IPR011893">
    <property type="entry name" value="Selenoprotein_Rdx-typ"/>
</dbReference>
<dbReference type="EMBL" id="HBFP01005980">
    <property type="protein sequence ID" value="CAD8819862.1"/>
    <property type="molecule type" value="Transcribed_RNA"/>
</dbReference>
<gene>
    <name evidence="2" type="ORF">TOLI1172_LOCUS4251</name>
</gene>
<dbReference type="InterPro" id="IPR036249">
    <property type="entry name" value="Thioredoxin-like_sf"/>
</dbReference>
<protein>
    <recommendedName>
        <fullName evidence="3">Selenoprotein W</fullName>
    </recommendedName>
</protein>
<dbReference type="NCBIfam" id="TIGR02174">
    <property type="entry name" value="CXXU_selWTH"/>
    <property type="match status" value="1"/>
</dbReference>
<dbReference type="SUPFAM" id="SSF52833">
    <property type="entry name" value="Thioredoxin-like"/>
    <property type="match status" value="1"/>
</dbReference>
<organism evidence="2">
    <name type="scientific">Timspurckia oligopyrenoides</name>
    <dbReference type="NCBI Taxonomy" id="708627"/>
    <lineage>
        <taxon>Eukaryota</taxon>
        <taxon>Rhodophyta</taxon>
        <taxon>Bangiophyceae</taxon>
        <taxon>Porphyridiales</taxon>
        <taxon>Porphyridiaceae</taxon>
        <taxon>Timspurckia</taxon>
    </lineage>
</organism>